<comment type="subcellular location">
    <subcellularLocation>
        <location evidence="1">Secreted</location>
    </subcellularLocation>
</comment>
<dbReference type="PROSITE" id="PS51473">
    <property type="entry name" value="GNK2"/>
    <property type="match status" value="2"/>
</dbReference>
<dbReference type="Gene3D" id="3.30.430.20">
    <property type="entry name" value="Gnk2 domain, C-X8-C-X2-C motif"/>
    <property type="match status" value="2"/>
</dbReference>
<protein>
    <submittedName>
        <fullName evidence="8">Cysteine-rich repeat secretory protein 38</fullName>
    </submittedName>
</protein>
<comment type="similarity">
    <text evidence="5">Belongs to the cysteine-rich repeat secretory protein family.</text>
</comment>
<evidence type="ECO:0000313" key="9">
    <source>
        <dbReference type="Proteomes" id="UP001412067"/>
    </source>
</evidence>
<evidence type="ECO:0000256" key="5">
    <source>
        <dbReference type="ARBA" id="ARBA00038515"/>
    </source>
</evidence>
<dbReference type="PANTHER" id="PTHR32411:SF43">
    <property type="entry name" value="CYSTEINE-RICH REPEAT SECRETORY PROTEIN 38"/>
    <property type="match status" value="1"/>
</dbReference>
<dbReference type="InterPro" id="IPR002902">
    <property type="entry name" value="GNK2"/>
</dbReference>
<keyword evidence="9" id="KW-1185">Reference proteome</keyword>
<evidence type="ECO:0000256" key="4">
    <source>
        <dbReference type="ARBA" id="ARBA00022737"/>
    </source>
</evidence>
<dbReference type="Proteomes" id="UP001412067">
    <property type="component" value="Unassembled WGS sequence"/>
</dbReference>
<accession>A0ABR2MDA0</accession>
<organism evidence="8 9">
    <name type="scientific">Platanthera guangdongensis</name>
    <dbReference type="NCBI Taxonomy" id="2320717"/>
    <lineage>
        <taxon>Eukaryota</taxon>
        <taxon>Viridiplantae</taxon>
        <taxon>Streptophyta</taxon>
        <taxon>Embryophyta</taxon>
        <taxon>Tracheophyta</taxon>
        <taxon>Spermatophyta</taxon>
        <taxon>Magnoliopsida</taxon>
        <taxon>Liliopsida</taxon>
        <taxon>Asparagales</taxon>
        <taxon>Orchidaceae</taxon>
        <taxon>Orchidoideae</taxon>
        <taxon>Orchideae</taxon>
        <taxon>Orchidinae</taxon>
        <taxon>Platanthera</taxon>
    </lineage>
</organism>
<comment type="caution">
    <text evidence="8">The sequence shown here is derived from an EMBL/GenBank/DDBJ whole genome shotgun (WGS) entry which is preliminary data.</text>
</comment>
<evidence type="ECO:0000313" key="8">
    <source>
        <dbReference type="EMBL" id="KAK8961609.1"/>
    </source>
</evidence>
<keyword evidence="4" id="KW-0677">Repeat</keyword>
<feature type="domain" description="Gnk2-homologous" evidence="7">
    <location>
        <begin position="129"/>
        <end position="235"/>
    </location>
</feature>
<dbReference type="InterPro" id="IPR038408">
    <property type="entry name" value="GNK2_sf"/>
</dbReference>
<evidence type="ECO:0000256" key="6">
    <source>
        <dbReference type="SAM" id="SignalP"/>
    </source>
</evidence>
<dbReference type="CDD" id="cd23509">
    <property type="entry name" value="Gnk2-like"/>
    <property type="match status" value="2"/>
</dbReference>
<dbReference type="PROSITE" id="PS51257">
    <property type="entry name" value="PROKAR_LIPOPROTEIN"/>
    <property type="match status" value="1"/>
</dbReference>
<dbReference type="InterPro" id="IPR050581">
    <property type="entry name" value="CRR_secretory_protein"/>
</dbReference>
<name>A0ABR2MDA0_9ASPA</name>
<reference evidence="8 9" key="1">
    <citation type="journal article" date="2022" name="Nat. Plants">
        <title>Genomes of leafy and leafless Platanthera orchids illuminate the evolution of mycoheterotrophy.</title>
        <authorList>
            <person name="Li M.H."/>
            <person name="Liu K.W."/>
            <person name="Li Z."/>
            <person name="Lu H.C."/>
            <person name="Ye Q.L."/>
            <person name="Zhang D."/>
            <person name="Wang J.Y."/>
            <person name="Li Y.F."/>
            <person name="Zhong Z.M."/>
            <person name="Liu X."/>
            <person name="Yu X."/>
            <person name="Liu D.K."/>
            <person name="Tu X.D."/>
            <person name="Liu B."/>
            <person name="Hao Y."/>
            <person name="Liao X.Y."/>
            <person name="Jiang Y.T."/>
            <person name="Sun W.H."/>
            <person name="Chen J."/>
            <person name="Chen Y.Q."/>
            <person name="Ai Y."/>
            <person name="Zhai J.W."/>
            <person name="Wu S.S."/>
            <person name="Zhou Z."/>
            <person name="Hsiao Y.Y."/>
            <person name="Wu W.L."/>
            <person name="Chen Y.Y."/>
            <person name="Lin Y.F."/>
            <person name="Hsu J.L."/>
            <person name="Li C.Y."/>
            <person name="Wang Z.W."/>
            <person name="Zhao X."/>
            <person name="Zhong W.Y."/>
            <person name="Ma X.K."/>
            <person name="Ma L."/>
            <person name="Huang J."/>
            <person name="Chen G.Z."/>
            <person name="Huang M.Z."/>
            <person name="Huang L."/>
            <person name="Peng D.H."/>
            <person name="Luo Y.B."/>
            <person name="Zou S.Q."/>
            <person name="Chen S.P."/>
            <person name="Lan S."/>
            <person name="Tsai W.C."/>
            <person name="Van de Peer Y."/>
            <person name="Liu Z.J."/>
        </authorList>
    </citation>
    <scope>NUCLEOTIDE SEQUENCE [LARGE SCALE GENOMIC DNA]</scope>
    <source>
        <strain evidence="8">Lor288</strain>
    </source>
</reference>
<sequence length="239" mass="25477">MKGILFVLLSLSLHSSFAVHPPLFGSCLGSITRSHDGLFTDNLSNLMSLLLREAPSIGFAIGSVGGGETRAYGLAMCRGDVGSSSCTACIHEANDRVLRHCPHDGEATVWLDRCLVRYADRKFFGEIDQGRRIYVASDGNASEGSSAFDAAAGELMERLSKKAYLTPLMFATGEMDAGGAGSLFGLVQCSRDLSGGDCKRCLGSAIADLRSFFRGGRGGRVVGGSCLLRYELYPFYDSS</sequence>
<keyword evidence="3 6" id="KW-0732">Signal</keyword>
<proteinExistence type="inferred from homology"/>
<evidence type="ECO:0000259" key="7">
    <source>
        <dbReference type="PROSITE" id="PS51473"/>
    </source>
</evidence>
<keyword evidence="2" id="KW-0964">Secreted</keyword>
<dbReference type="PANTHER" id="PTHR32411">
    <property type="entry name" value="CYSTEINE-RICH REPEAT SECRETORY PROTEIN 38-RELATED"/>
    <property type="match status" value="1"/>
</dbReference>
<feature type="signal peptide" evidence="6">
    <location>
        <begin position="1"/>
        <end position="18"/>
    </location>
</feature>
<dbReference type="EMBL" id="JBBWWR010000009">
    <property type="protein sequence ID" value="KAK8961609.1"/>
    <property type="molecule type" value="Genomic_DNA"/>
</dbReference>
<evidence type="ECO:0000256" key="2">
    <source>
        <dbReference type="ARBA" id="ARBA00022525"/>
    </source>
</evidence>
<gene>
    <name evidence="8" type="primary">CRRSP38</name>
    <name evidence="8" type="ORF">KSP40_PGU021865</name>
</gene>
<feature type="chain" id="PRO_5045793120" evidence="6">
    <location>
        <begin position="19"/>
        <end position="239"/>
    </location>
</feature>
<evidence type="ECO:0000256" key="1">
    <source>
        <dbReference type="ARBA" id="ARBA00004613"/>
    </source>
</evidence>
<dbReference type="Pfam" id="PF01657">
    <property type="entry name" value="Stress-antifung"/>
    <property type="match status" value="2"/>
</dbReference>
<feature type="domain" description="Gnk2-homologous" evidence="7">
    <location>
        <begin position="21"/>
        <end position="123"/>
    </location>
</feature>
<evidence type="ECO:0000256" key="3">
    <source>
        <dbReference type="ARBA" id="ARBA00022729"/>
    </source>
</evidence>